<evidence type="ECO:0000256" key="2">
    <source>
        <dbReference type="PIRSR" id="PIRSR000868-1"/>
    </source>
</evidence>
<evidence type="ECO:0000313" key="4">
    <source>
        <dbReference type="EMBL" id="OQR86664.1"/>
    </source>
</evidence>
<dbReference type="EMBL" id="JNBR01001491">
    <property type="protein sequence ID" value="OQR86664.1"/>
    <property type="molecule type" value="Genomic_DNA"/>
</dbReference>
<reference evidence="4 5" key="1">
    <citation type="journal article" date="2014" name="Genome Biol. Evol.">
        <title>The secreted proteins of Achlya hypogyna and Thraustotheca clavata identify the ancestral oomycete secretome and reveal gene acquisitions by horizontal gene transfer.</title>
        <authorList>
            <person name="Misner I."/>
            <person name="Blouin N."/>
            <person name="Leonard G."/>
            <person name="Richards T.A."/>
            <person name="Lane C.E."/>
        </authorList>
    </citation>
    <scope>NUCLEOTIDE SEQUENCE [LARGE SCALE GENOMIC DNA]</scope>
    <source>
        <strain evidence="4 5">ATCC 48635</strain>
    </source>
</reference>
<feature type="domain" description="14-3-3" evidence="3">
    <location>
        <begin position="9"/>
        <end position="236"/>
    </location>
</feature>
<dbReference type="InterPro" id="IPR036815">
    <property type="entry name" value="14-3-3_dom_sf"/>
</dbReference>
<evidence type="ECO:0000313" key="5">
    <source>
        <dbReference type="Proteomes" id="UP000243579"/>
    </source>
</evidence>
<proteinExistence type="inferred from homology"/>
<dbReference type="AlphaFoldDB" id="A0A1V9YLS9"/>
<feature type="site" description="Interaction with phosphoserine on interacting protein" evidence="2">
    <location>
        <position position="130"/>
    </location>
</feature>
<evidence type="ECO:0000256" key="1">
    <source>
        <dbReference type="ARBA" id="ARBA00006141"/>
    </source>
</evidence>
<dbReference type="STRING" id="1202772.A0A1V9YLS9"/>
<keyword evidence="5" id="KW-1185">Reference proteome</keyword>
<feature type="site" description="Interaction with phosphoserine on interacting protein" evidence="2">
    <location>
        <position position="62"/>
    </location>
</feature>
<comment type="similarity">
    <text evidence="1">Belongs to the 14-3-3 family.</text>
</comment>
<dbReference type="SUPFAM" id="SSF48445">
    <property type="entry name" value="14-3-3 protein"/>
    <property type="match status" value="1"/>
</dbReference>
<evidence type="ECO:0000259" key="3">
    <source>
        <dbReference type="SMART" id="SM00101"/>
    </source>
</evidence>
<dbReference type="Proteomes" id="UP000243579">
    <property type="component" value="Unassembled WGS sequence"/>
</dbReference>
<organism evidence="4 5">
    <name type="scientific">Achlya hypogyna</name>
    <name type="common">Oomycete</name>
    <name type="synonym">Protoachlya hypogyna</name>
    <dbReference type="NCBI Taxonomy" id="1202772"/>
    <lineage>
        <taxon>Eukaryota</taxon>
        <taxon>Sar</taxon>
        <taxon>Stramenopiles</taxon>
        <taxon>Oomycota</taxon>
        <taxon>Saprolegniomycetes</taxon>
        <taxon>Saprolegniales</taxon>
        <taxon>Achlyaceae</taxon>
        <taxon>Achlya</taxon>
    </lineage>
</organism>
<dbReference type="Pfam" id="PF00244">
    <property type="entry name" value="14-3-3"/>
    <property type="match status" value="1"/>
</dbReference>
<dbReference type="InterPro" id="IPR000308">
    <property type="entry name" value="14-3-3"/>
</dbReference>
<dbReference type="CDD" id="cd08774">
    <property type="entry name" value="14-3-3"/>
    <property type="match status" value="1"/>
</dbReference>
<dbReference type="SMART" id="SM00101">
    <property type="entry name" value="14_3_3"/>
    <property type="match status" value="1"/>
</dbReference>
<dbReference type="Gene3D" id="1.20.190.20">
    <property type="entry name" value="14-3-3 domain"/>
    <property type="match status" value="1"/>
</dbReference>
<dbReference type="PIRSF" id="PIRSF000868">
    <property type="entry name" value="14-3-3"/>
    <property type="match status" value="1"/>
</dbReference>
<name>A0A1V9YLS9_ACHHY</name>
<dbReference type="PANTHER" id="PTHR18860">
    <property type="entry name" value="14-3-3 PROTEIN"/>
    <property type="match status" value="1"/>
</dbReference>
<dbReference type="PRINTS" id="PR00305">
    <property type="entry name" value="1433ZETA"/>
</dbReference>
<accession>A0A1V9YLS9</accession>
<sequence>MQSLATLDRPTLVSLAQLAEHAERFEDMAEIMKELVMRHKCLETSEIHLLATAYKHVIHRVRIALRVVAEARRQDPAMDNRSVTTYESELETEYERHCTEMLTLLSDYLLPAAQGHDLICLLKTQGDYHRYLAQVTSDESHLALGRQSYSEAYKLAKDSLVTTHAFRLGLALNFSVFIYEVLMAPQEAYDLAYDAFEAATLELDVISPEGSSDHLRETALTLQLIQSNLKLWIADGLVVSR</sequence>
<dbReference type="InterPro" id="IPR023410">
    <property type="entry name" value="14-3-3_domain"/>
</dbReference>
<comment type="caution">
    <text evidence="4">The sequence shown here is derived from an EMBL/GenBank/DDBJ whole genome shotgun (WGS) entry which is preliminary data.</text>
</comment>
<dbReference type="OrthoDB" id="10260625at2759"/>
<gene>
    <name evidence="4" type="ORF">ACHHYP_10313</name>
</gene>
<protein>
    <submittedName>
        <fullName evidence="4">14-3-3C1 protein</fullName>
    </submittedName>
</protein>